<organism evidence="1 2">
    <name type="scientific">Fictibacillus terranigra</name>
    <dbReference type="NCBI Taxonomy" id="3058424"/>
    <lineage>
        <taxon>Bacteria</taxon>
        <taxon>Bacillati</taxon>
        <taxon>Bacillota</taxon>
        <taxon>Bacilli</taxon>
        <taxon>Bacillales</taxon>
        <taxon>Fictibacillaceae</taxon>
        <taxon>Fictibacillus</taxon>
    </lineage>
</organism>
<sequence length="100" mass="11484">MKVKAQIGYWINGKWSLTEKPIGRMFKPNHYDMGTIQLPNGNSRKCCTINGETYVKIRHKNMPKSSIVFNGTNLEDVFKYAVLLADNWFYINVNLLDVAA</sequence>
<evidence type="ECO:0000313" key="2">
    <source>
        <dbReference type="Proteomes" id="UP001168694"/>
    </source>
</evidence>
<proteinExistence type="predicted"/>
<comment type="caution">
    <text evidence="1">The sequence shown here is derived from an EMBL/GenBank/DDBJ whole genome shotgun (WGS) entry which is preliminary data.</text>
</comment>
<protein>
    <submittedName>
        <fullName evidence="1">Uncharacterized protein</fullName>
    </submittedName>
</protein>
<accession>A0ABT8E8S8</accession>
<evidence type="ECO:0000313" key="1">
    <source>
        <dbReference type="EMBL" id="MDN4074322.1"/>
    </source>
</evidence>
<keyword evidence="2" id="KW-1185">Reference proteome</keyword>
<dbReference type="EMBL" id="JAUHLN010000002">
    <property type="protein sequence ID" value="MDN4074322.1"/>
    <property type="molecule type" value="Genomic_DNA"/>
</dbReference>
<dbReference type="RefSeq" id="WP_290400387.1">
    <property type="nucleotide sequence ID" value="NZ_JAUHLN010000002.1"/>
</dbReference>
<gene>
    <name evidence="1" type="ORF">QYF49_15130</name>
</gene>
<dbReference type="Proteomes" id="UP001168694">
    <property type="component" value="Unassembled WGS sequence"/>
</dbReference>
<reference evidence="1" key="1">
    <citation type="submission" date="2023-06" db="EMBL/GenBank/DDBJ databases">
        <title>Draft Genome Sequences of Representative Paenibacillus Polymyxa, Bacillus cereus, Fictibacillus sp., and Brevibacillus agri Strains Isolated from Amazonian Dark Earth.</title>
        <authorList>
            <person name="Pellegrinetti T.A."/>
            <person name="Cunha I.C.M."/>
            <person name="Chaves M.G."/>
            <person name="Freitas A.S."/>
            <person name="Silva A.V.R."/>
            <person name="Tsai S.M."/>
            <person name="Mendes L.W."/>
        </authorList>
    </citation>
    <scope>NUCLEOTIDE SEQUENCE</scope>
    <source>
        <strain evidence="1">CENA-BCM004</strain>
    </source>
</reference>
<name>A0ABT8E8S8_9BACL</name>